<protein>
    <submittedName>
        <fullName evidence="2">Uncharacterized protein</fullName>
    </submittedName>
</protein>
<proteinExistence type="predicted"/>
<dbReference type="Proteomes" id="UP000054337">
    <property type="component" value="Unassembled WGS sequence"/>
</dbReference>
<keyword evidence="3" id="KW-1185">Reference proteome</keyword>
<evidence type="ECO:0000313" key="3">
    <source>
        <dbReference type="Proteomes" id="UP000054337"/>
    </source>
</evidence>
<feature type="compositionally biased region" description="Polar residues" evidence="1">
    <location>
        <begin position="112"/>
        <end position="128"/>
    </location>
</feature>
<feature type="region of interest" description="Disordered" evidence="1">
    <location>
        <begin position="1"/>
        <end position="71"/>
    </location>
</feature>
<reference evidence="2 3" key="1">
    <citation type="journal article" date="2013" name="PLoS Genet.">
        <title>Comparative genome structure, secondary metabolite, and effector coding capacity across Cochliobolus pathogens.</title>
        <authorList>
            <person name="Condon B.J."/>
            <person name="Leng Y."/>
            <person name="Wu D."/>
            <person name="Bushley K.E."/>
            <person name="Ohm R.A."/>
            <person name="Otillar R."/>
            <person name="Martin J."/>
            <person name="Schackwitz W."/>
            <person name="Grimwood J."/>
            <person name="MohdZainudin N."/>
            <person name="Xue C."/>
            <person name="Wang R."/>
            <person name="Manning V.A."/>
            <person name="Dhillon B."/>
            <person name="Tu Z.J."/>
            <person name="Steffenson B.J."/>
            <person name="Salamov A."/>
            <person name="Sun H."/>
            <person name="Lowry S."/>
            <person name="LaButti K."/>
            <person name="Han J."/>
            <person name="Copeland A."/>
            <person name="Lindquist E."/>
            <person name="Barry K."/>
            <person name="Schmutz J."/>
            <person name="Baker S.E."/>
            <person name="Ciuffetti L.M."/>
            <person name="Grigoriev I.V."/>
            <person name="Zhong S."/>
            <person name="Turgeon B.G."/>
        </authorList>
    </citation>
    <scope>NUCLEOTIDE SEQUENCE [LARGE SCALE GENOMIC DNA]</scope>
    <source>
        <strain evidence="2 3">FI3</strain>
    </source>
</reference>
<name>W7ECH5_BIPV3</name>
<feature type="region of interest" description="Disordered" evidence="1">
    <location>
        <begin position="84"/>
        <end position="166"/>
    </location>
</feature>
<accession>W7ECH5</accession>
<dbReference type="CDD" id="cd12148">
    <property type="entry name" value="fungal_TF_MHR"/>
    <property type="match status" value="1"/>
</dbReference>
<dbReference type="AlphaFoldDB" id="W7ECH5"/>
<dbReference type="RefSeq" id="XP_014554288.1">
    <property type="nucleotide sequence ID" value="XM_014698802.1"/>
</dbReference>
<organism evidence="2 3">
    <name type="scientific">Bipolaris victoriae (strain FI3)</name>
    <name type="common">Victoria blight of oats agent</name>
    <name type="synonym">Cochliobolus victoriae</name>
    <dbReference type="NCBI Taxonomy" id="930091"/>
    <lineage>
        <taxon>Eukaryota</taxon>
        <taxon>Fungi</taxon>
        <taxon>Dikarya</taxon>
        <taxon>Ascomycota</taxon>
        <taxon>Pezizomycotina</taxon>
        <taxon>Dothideomycetes</taxon>
        <taxon>Pleosporomycetidae</taxon>
        <taxon>Pleosporales</taxon>
        <taxon>Pleosporineae</taxon>
        <taxon>Pleosporaceae</taxon>
        <taxon>Bipolaris</taxon>
    </lineage>
</organism>
<evidence type="ECO:0000256" key="1">
    <source>
        <dbReference type="SAM" id="MobiDB-lite"/>
    </source>
</evidence>
<dbReference type="GeneID" id="26254185"/>
<dbReference type="HOGENOM" id="CLU_980008_0_0_1"/>
<feature type="compositionally biased region" description="Polar residues" evidence="1">
    <location>
        <begin position="152"/>
        <end position="166"/>
    </location>
</feature>
<evidence type="ECO:0000313" key="2">
    <source>
        <dbReference type="EMBL" id="EUN24714.1"/>
    </source>
</evidence>
<sequence>MSYQSANKAIRSENGPRPSDRTAVGARFWLGITSQEKAHSKGRHGLRQVQAEENQVPRRSAKDKVQQLQQQLDRANHLLRASGIAQEPPSPSHSHRPSPRSLSSIEAEDASRLNTVVPGTSTTPTISDINYPGPIQSDGNLSNPPPLDHNQPGINHSDPSYDTFSKQACPHPHPHLTLTSTLAIDDDDIDCELPTVAPDGNPNILAFMRCAIQHAQISSAILEGLMTTKARRQPLQQIAKTVHQYDQQLRTWYNNVPFAFRTKTGSDLRAQAPLGLHINHLIAI</sequence>
<dbReference type="EMBL" id="KI968763">
    <property type="protein sequence ID" value="EUN24714.1"/>
    <property type="molecule type" value="Genomic_DNA"/>
</dbReference>
<gene>
    <name evidence="2" type="ORF">COCVIDRAFT_28682</name>
</gene>